<dbReference type="Gene3D" id="2.60.34.10">
    <property type="entry name" value="Substrate Binding Domain Of DNAk, Chain A, domain 1"/>
    <property type="match status" value="1"/>
</dbReference>
<dbReference type="EMBL" id="JACOGD010000005">
    <property type="protein sequence ID" value="MBC3932323.1"/>
    <property type="molecule type" value="Genomic_DNA"/>
</dbReference>
<dbReference type="InterPro" id="IPR042030">
    <property type="entry name" value="HscC_NBD"/>
</dbReference>
<dbReference type="PROSITE" id="PS00329">
    <property type="entry name" value="HSP70_2"/>
    <property type="match status" value="1"/>
</dbReference>
<sequence>MIIGIDLGTTNSLTAVWRNGKAELIPNSLGSNLTPSCVSLDADGTMLVGQAAKERLQTHPEASVSVFKRYMGSDKKVRLGKKEFRAEELSAFVLKSLKADAEAYLGEAVDEAVITVPAYFSDAQRKATKAAGQLAGLRVDRLLNEPTAAALAYGIHETGNESRFLVFDLGGGTFDVSILELFEGVMEVRASAGDNFLGGEDITNAIVDLFFEHHQLSSGLRNDARLMQRLAASAEQAKRALTAGKDAQIEIVLNENTLQLSLNEATLEKICAPLLKRMRDPVERALRDTNLRTNQLDSIVLAGGATRMPLVKKLVTLMFGRFPASDINPDEVVALGAAVQAGLKMKDSALDEVVMTDVAPYSLGIDVSVRISENQHANGHFSPIIERNSPVPVSRVRRYYPVADGQTELVIEVYQGESRLVKDNIHLGTLGMRLPVAKTEENGVDVRFTYDVNGLLEVQATHVATQKLDKLVIQGNPGLMSDKQIQERFHELEKIKMHPRDALENRTLLARADRIFQQLRGDVRQWLGLQTTEFETALETQDTKLIAQAKRKFIDILDAIENDNRLHTDTSQPE</sequence>
<dbReference type="Pfam" id="PF00012">
    <property type="entry name" value="HSP70"/>
    <property type="match status" value="2"/>
</dbReference>
<dbReference type="PROSITE" id="PS01036">
    <property type="entry name" value="HSP70_3"/>
    <property type="match status" value="1"/>
</dbReference>
<proteinExistence type="inferred from homology"/>
<organism evidence="5 6">
    <name type="scientific">Undibacterium curvum</name>
    <dbReference type="NCBI Taxonomy" id="2762294"/>
    <lineage>
        <taxon>Bacteria</taxon>
        <taxon>Pseudomonadati</taxon>
        <taxon>Pseudomonadota</taxon>
        <taxon>Betaproteobacteria</taxon>
        <taxon>Burkholderiales</taxon>
        <taxon>Oxalobacteraceae</taxon>
        <taxon>Undibacterium</taxon>
    </lineage>
</organism>
<dbReference type="RefSeq" id="WP_186903970.1">
    <property type="nucleotide sequence ID" value="NZ_JACOGD010000005.1"/>
</dbReference>
<dbReference type="InterPro" id="IPR029047">
    <property type="entry name" value="HSP70_peptide-bd_sf"/>
</dbReference>
<dbReference type="CDD" id="cd10235">
    <property type="entry name" value="ASKHA_NBD_HSP70_HscC"/>
    <property type="match status" value="1"/>
</dbReference>
<reference evidence="5 6" key="1">
    <citation type="submission" date="2020-08" db="EMBL/GenBank/DDBJ databases">
        <title>Novel species isolated from subtropical streams in China.</title>
        <authorList>
            <person name="Lu H."/>
        </authorList>
    </citation>
    <scope>NUCLEOTIDE SEQUENCE [LARGE SCALE GENOMIC DNA]</scope>
    <source>
        <strain evidence="5 6">CY22W</strain>
    </source>
</reference>
<dbReference type="InterPro" id="IPR013126">
    <property type="entry name" value="Hsp_70_fam"/>
</dbReference>
<gene>
    <name evidence="5" type="ORF">H8K43_11600</name>
</gene>
<evidence type="ECO:0000313" key="5">
    <source>
        <dbReference type="EMBL" id="MBC3932323.1"/>
    </source>
</evidence>
<evidence type="ECO:0000256" key="4">
    <source>
        <dbReference type="RuleBase" id="RU003322"/>
    </source>
</evidence>
<accession>A0ABR7A692</accession>
<dbReference type="PROSITE" id="PS00297">
    <property type="entry name" value="HSP70_1"/>
    <property type="match status" value="1"/>
</dbReference>
<dbReference type="PANTHER" id="PTHR19375">
    <property type="entry name" value="HEAT SHOCK PROTEIN 70KDA"/>
    <property type="match status" value="1"/>
</dbReference>
<evidence type="ECO:0000256" key="3">
    <source>
        <dbReference type="ARBA" id="ARBA00022840"/>
    </source>
</evidence>
<comment type="similarity">
    <text evidence="1 4">Belongs to the heat shock protein 70 family.</text>
</comment>
<evidence type="ECO:0000313" key="6">
    <source>
        <dbReference type="Proteomes" id="UP000654304"/>
    </source>
</evidence>
<protein>
    <submittedName>
        <fullName evidence="5">Molecular chaperone HscC</fullName>
    </submittedName>
</protein>
<name>A0ABR7A692_9BURK</name>
<dbReference type="Gene3D" id="3.30.420.40">
    <property type="match status" value="2"/>
</dbReference>
<keyword evidence="3 4" id="KW-0067">ATP-binding</keyword>
<dbReference type="InterPro" id="IPR043129">
    <property type="entry name" value="ATPase_NBD"/>
</dbReference>
<keyword evidence="6" id="KW-1185">Reference proteome</keyword>
<evidence type="ECO:0000256" key="2">
    <source>
        <dbReference type="ARBA" id="ARBA00022741"/>
    </source>
</evidence>
<keyword evidence="2 4" id="KW-0547">Nucleotide-binding</keyword>
<dbReference type="PRINTS" id="PR00301">
    <property type="entry name" value="HEATSHOCK70"/>
</dbReference>
<dbReference type="InterPro" id="IPR018181">
    <property type="entry name" value="Heat_shock_70_CS"/>
</dbReference>
<dbReference type="Gene3D" id="3.90.640.10">
    <property type="entry name" value="Actin, Chain A, domain 4"/>
    <property type="match status" value="1"/>
</dbReference>
<comment type="caution">
    <text evidence="5">The sequence shown here is derived from an EMBL/GenBank/DDBJ whole genome shotgun (WGS) entry which is preliminary data.</text>
</comment>
<evidence type="ECO:0000256" key="1">
    <source>
        <dbReference type="ARBA" id="ARBA00007381"/>
    </source>
</evidence>
<dbReference type="SUPFAM" id="SSF100920">
    <property type="entry name" value="Heat shock protein 70kD (HSP70), peptide-binding domain"/>
    <property type="match status" value="1"/>
</dbReference>
<dbReference type="SUPFAM" id="SSF53067">
    <property type="entry name" value="Actin-like ATPase domain"/>
    <property type="match status" value="2"/>
</dbReference>
<dbReference type="Proteomes" id="UP000654304">
    <property type="component" value="Unassembled WGS sequence"/>
</dbReference>